<evidence type="ECO:0000313" key="4">
    <source>
        <dbReference type="Proteomes" id="UP000292627"/>
    </source>
</evidence>
<evidence type="ECO:0000313" key="3">
    <source>
        <dbReference type="EMBL" id="TAA26608.1"/>
    </source>
</evidence>
<reference evidence="3 4" key="1">
    <citation type="submission" date="2019-02" db="EMBL/GenBank/DDBJ databases">
        <title>WGS of Pseudoxanthomonas species novum from clinical isolates.</title>
        <authorList>
            <person name="Bernier A.-M."/>
            <person name="Bernard K."/>
            <person name="Vachon A."/>
        </authorList>
    </citation>
    <scope>NUCLEOTIDE SEQUENCE [LARGE SCALE GENOMIC DNA]</scope>
    <source>
        <strain evidence="3 4">NML171200</strain>
    </source>
</reference>
<dbReference type="InterPro" id="IPR046232">
    <property type="entry name" value="DUF6265"/>
</dbReference>
<feature type="domain" description="DUF6265" evidence="2">
    <location>
        <begin position="28"/>
        <end position="132"/>
    </location>
</feature>
<dbReference type="EMBL" id="SHMC01000002">
    <property type="protein sequence ID" value="TAA26608.1"/>
    <property type="molecule type" value="Genomic_DNA"/>
</dbReference>
<dbReference type="RefSeq" id="WP_130550483.1">
    <property type="nucleotide sequence ID" value="NZ_SHMC01000002.1"/>
</dbReference>
<feature type="signal peptide" evidence="1">
    <location>
        <begin position="1"/>
        <end position="21"/>
    </location>
</feature>
<protein>
    <recommendedName>
        <fullName evidence="2">DUF6265 domain-containing protein</fullName>
    </recommendedName>
</protein>
<dbReference type="Pfam" id="PF19780">
    <property type="entry name" value="DUF6265"/>
    <property type="match status" value="1"/>
</dbReference>
<dbReference type="Proteomes" id="UP000292627">
    <property type="component" value="Unassembled WGS sequence"/>
</dbReference>
<gene>
    <name evidence="3" type="ORF">EA660_05105</name>
</gene>
<dbReference type="AlphaFoldDB" id="A0A4Q8LCK4"/>
<sequence>MRMAKAVLAIGSAMCVPAAQAVAPDLGWLSGHWCGGEAGRVIEETWLAPVGGELIGLSRTSKGGTTQSFEFMRIVGDGAGQAMRVQPNGDAATVFPRVASGAGWIRFGNAAHDFPNTIEYRREGDRLHAWIEGPGPQGKPLRIAFDYTRCTR</sequence>
<evidence type="ECO:0000256" key="1">
    <source>
        <dbReference type="SAM" id="SignalP"/>
    </source>
</evidence>
<accession>A0A4Q8LCK4</accession>
<name>A0A4Q8LCK4_9GAMM</name>
<keyword evidence="1" id="KW-0732">Signal</keyword>
<comment type="caution">
    <text evidence="3">The sequence shown here is derived from an EMBL/GenBank/DDBJ whole genome shotgun (WGS) entry which is preliminary data.</text>
</comment>
<dbReference type="OrthoDB" id="5382295at2"/>
<evidence type="ECO:0000259" key="2">
    <source>
        <dbReference type="Pfam" id="PF19780"/>
    </source>
</evidence>
<organism evidence="3 4">
    <name type="scientific">Pseudoxanthomonas winnipegensis</name>
    <dbReference type="NCBI Taxonomy" id="2480810"/>
    <lineage>
        <taxon>Bacteria</taxon>
        <taxon>Pseudomonadati</taxon>
        <taxon>Pseudomonadota</taxon>
        <taxon>Gammaproteobacteria</taxon>
        <taxon>Lysobacterales</taxon>
        <taxon>Lysobacteraceae</taxon>
        <taxon>Pseudoxanthomonas</taxon>
    </lineage>
</organism>
<feature type="chain" id="PRO_5020225430" description="DUF6265 domain-containing protein" evidence="1">
    <location>
        <begin position="22"/>
        <end position="152"/>
    </location>
</feature>
<proteinExistence type="predicted"/>